<feature type="domain" description="Peptidase S26" evidence="2">
    <location>
        <begin position="44"/>
        <end position="183"/>
    </location>
</feature>
<dbReference type="AlphaFoldDB" id="A0A1I6TN13"/>
<dbReference type="SUPFAM" id="SSF51306">
    <property type="entry name" value="LexA/Signal peptidase"/>
    <property type="match status" value="1"/>
</dbReference>
<evidence type="ECO:0000313" key="3">
    <source>
        <dbReference type="EMBL" id="SFS90642.1"/>
    </source>
</evidence>
<proteinExistence type="predicted"/>
<keyword evidence="1" id="KW-0472">Membrane</keyword>
<reference evidence="4" key="1">
    <citation type="submission" date="2016-10" db="EMBL/GenBank/DDBJ databases">
        <authorList>
            <person name="Varghese N."/>
            <person name="Submissions S."/>
        </authorList>
    </citation>
    <scope>NUCLEOTIDE SEQUENCE [LARGE SCALE GENOMIC DNA]</scope>
    <source>
        <strain evidence="4">CGMCC 1.10683</strain>
    </source>
</reference>
<protein>
    <submittedName>
        <fullName evidence="3">Type IV secretory pathway, protease TraF</fullName>
    </submittedName>
</protein>
<keyword evidence="4" id="KW-1185">Reference proteome</keyword>
<evidence type="ECO:0000259" key="2">
    <source>
        <dbReference type="Pfam" id="PF10502"/>
    </source>
</evidence>
<dbReference type="Pfam" id="PF10502">
    <property type="entry name" value="Peptidase_S26"/>
    <property type="match status" value="1"/>
</dbReference>
<evidence type="ECO:0000313" key="4">
    <source>
        <dbReference type="Proteomes" id="UP000198788"/>
    </source>
</evidence>
<keyword evidence="1" id="KW-1133">Transmembrane helix</keyword>
<dbReference type="GO" id="GO:0004252">
    <property type="term" value="F:serine-type endopeptidase activity"/>
    <property type="evidence" value="ECO:0007669"/>
    <property type="project" value="InterPro"/>
</dbReference>
<sequence>MKPASPTPFLPTSGLHLLPPRGRPRRLKRFIVWLAAPLAGLSILALGARLVAPIVLINESRSLPPGLYLRQPGQTLSLGAVVAAEPPPEVRRYLSSLGVDADIALLKRVAALPGQPACAHGRQVLTPLRPVFTPALDQLAPPPWRECRLLTPDEVFLLGDSDLSYDSRYFGPVKRSRLRGVYRRVLTW</sequence>
<name>A0A1I6TN13_9CAUL</name>
<feature type="transmembrane region" description="Helical" evidence="1">
    <location>
        <begin position="30"/>
        <end position="52"/>
    </location>
</feature>
<dbReference type="Gene3D" id="2.10.109.10">
    <property type="entry name" value="Umud Fragment, subunit A"/>
    <property type="match status" value="1"/>
</dbReference>
<keyword evidence="3" id="KW-0378">Hydrolase</keyword>
<dbReference type="InterPro" id="IPR019533">
    <property type="entry name" value="Peptidase_S26"/>
</dbReference>
<keyword evidence="1" id="KW-0812">Transmembrane</keyword>
<gene>
    <name evidence="3" type="ORF">SAMN05192570_0192</name>
</gene>
<evidence type="ECO:0000256" key="1">
    <source>
        <dbReference type="SAM" id="Phobius"/>
    </source>
</evidence>
<dbReference type="STRING" id="871741.SAMN05192570_0192"/>
<dbReference type="Proteomes" id="UP000198788">
    <property type="component" value="Unassembled WGS sequence"/>
</dbReference>
<dbReference type="OrthoDB" id="5360818at2"/>
<keyword evidence="3" id="KW-0645">Protease</keyword>
<dbReference type="GO" id="GO:0006465">
    <property type="term" value="P:signal peptide processing"/>
    <property type="evidence" value="ECO:0007669"/>
    <property type="project" value="InterPro"/>
</dbReference>
<organism evidence="3 4">
    <name type="scientific">Brevundimonas viscosa</name>
    <dbReference type="NCBI Taxonomy" id="871741"/>
    <lineage>
        <taxon>Bacteria</taxon>
        <taxon>Pseudomonadati</taxon>
        <taxon>Pseudomonadota</taxon>
        <taxon>Alphaproteobacteria</taxon>
        <taxon>Caulobacterales</taxon>
        <taxon>Caulobacteraceae</taxon>
        <taxon>Brevundimonas</taxon>
    </lineage>
</organism>
<dbReference type="EMBL" id="FOZV01000013">
    <property type="protein sequence ID" value="SFS90642.1"/>
    <property type="molecule type" value="Genomic_DNA"/>
</dbReference>
<accession>A0A1I6TN13</accession>
<dbReference type="InterPro" id="IPR036286">
    <property type="entry name" value="LexA/Signal_pep-like_sf"/>
</dbReference>